<gene>
    <name evidence="3" type="ORF">COS25_02065</name>
</gene>
<dbReference type="EMBL" id="PETZ01000040">
    <property type="protein sequence ID" value="PIV45016.1"/>
    <property type="molecule type" value="Genomic_DNA"/>
</dbReference>
<evidence type="ECO:0000256" key="1">
    <source>
        <dbReference type="SAM" id="Coils"/>
    </source>
</evidence>
<dbReference type="SUPFAM" id="SSF63825">
    <property type="entry name" value="YWTD domain"/>
    <property type="match status" value="1"/>
</dbReference>
<keyword evidence="2" id="KW-0472">Membrane</keyword>
<evidence type="ECO:0008006" key="5">
    <source>
        <dbReference type="Google" id="ProtNLM"/>
    </source>
</evidence>
<keyword evidence="2" id="KW-0812">Transmembrane</keyword>
<reference evidence="4" key="1">
    <citation type="submission" date="2017-09" db="EMBL/GenBank/DDBJ databases">
        <title>Depth-based differentiation of microbial function through sediment-hosted aquifers and enrichment of novel symbionts in the deep terrestrial subsurface.</title>
        <authorList>
            <person name="Probst A.J."/>
            <person name="Ladd B."/>
            <person name="Jarett J.K."/>
            <person name="Geller-Mcgrath D.E."/>
            <person name="Sieber C.M.K."/>
            <person name="Emerson J.B."/>
            <person name="Anantharaman K."/>
            <person name="Thomas B.C."/>
            <person name="Malmstrom R."/>
            <person name="Stieglmeier M."/>
            <person name="Klingl A."/>
            <person name="Woyke T."/>
            <person name="Ryan C.M."/>
            <person name="Banfield J.F."/>
        </authorList>
    </citation>
    <scope>NUCLEOTIDE SEQUENCE [LARGE SCALE GENOMIC DNA]</scope>
</reference>
<feature type="coiled-coil region" evidence="1">
    <location>
        <begin position="343"/>
        <end position="370"/>
    </location>
</feature>
<proteinExistence type="predicted"/>
<protein>
    <recommendedName>
        <fullName evidence="5">PPM-type phosphatase domain-containing protein</fullName>
    </recommendedName>
</protein>
<name>A0A2M7D977_9BACT</name>
<keyword evidence="1" id="KW-0175">Coiled coil</keyword>
<feature type="transmembrane region" description="Helical" evidence="2">
    <location>
        <begin position="325"/>
        <end position="342"/>
    </location>
</feature>
<dbReference type="Proteomes" id="UP000230864">
    <property type="component" value="Unassembled WGS sequence"/>
</dbReference>
<accession>A0A2M7D977</accession>
<organism evidence="3 4">
    <name type="scientific">Candidatus Nealsonbacteria bacterium CG02_land_8_20_14_3_00_37_10</name>
    <dbReference type="NCBI Taxonomy" id="1974699"/>
    <lineage>
        <taxon>Bacteria</taxon>
        <taxon>Candidatus Nealsoniibacteriota</taxon>
    </lineage>
</organism>
<evidence type="ECO:0000313" key="3">
    <source>
        <dbReference type="EMBL" id="PIV45016.1"/>
    </source>
</evidence>
<evidence type="ECO:0000313" key="4">
    <source>
        <dbReference type="Proteomes" id="UP000230864"/>
    </source>
</evidence>
<sequence>MPQIFEFHFNPKAKEDLIFDSFCFEPKNIYEKRMGGLYMVGLLKNVLPQNIRFLDVLTQKIKEKYYKTVSSAPEKSLRDTLRIANEHLEKIAKQGDVSWLGNLSFAVISLKDFELNFTKVGDLKIFLIRKGQIIDIDQKLKFDDIEPYPLKIFGNIVSGKLAENDIILVLSKEVYDAFLKENLLNEIARKSLSDLLPEGIKKFKDVLNDKKEQLTKISGICLLMVLSKEAAPKEKETLSGKKVLKIFSFKEVFNPLVKIIKNFQIPKIQLPSFYLWKRGLRRELSSLLNKLKTRAQNKVLCSVEHIKKLCALISYKFPDKLKRKVILVLALILLLVIGFFIFEKREEEKIKTYQIQINQIQEKISQAESYLILAEYNPQAKKNANRLYKEVWDEISPLVNVSSNLPSIVATQLLDLKKAVSENLEQLNKLVKISEPEPIFEFKAKEFIPQKLISFKDKIYFFTPYSENIFELNQEGKGEIMEINKKFSLAVPLSSSIIFFSKPNQIVNFQDGKFSEPVSLENPYPEGKFDFMSLVSYRSHLYFLDAENNSIIKYPLVSELNSRAPAKEEEESLLSSPWGTPEPWLAPEIKTALDFKSMAVDGSIWILTNKNAVERYYTGRLQQTISLEIFPYPENFSKIFTTFQHPYLYILEQGQKRVIISDKSGRIIKQYQSEKFDNLLDFAVSEDGKTIWLLNGLKVYKISSQRE</sequence>
<keyword evidence="2" id="KW-1133">Transmembrane helix</keyword>
<comment type="caution">
    <text evidence="3">The sequence shown here is derived from an EMBL/GenBank/DDBJ whole genome shotgun (WGS) entry which is preliminary data.</text>
</comment>
<dbReference type="AlphaFoldDB" id="A0A2M7D977"/>
<evidence type="ECO:0000256" key="2">
    <source>
        <dbReference type="SAM" id="Phobius"/>
    </source>
</evidence>